<dbReference type="GO" id="GO:0050355">
    <property type="term" value="F:inorganic triphosphate phosphatase activity"/>
    <property type="evidence" value="ECO:0007669"/>
    <property type="project" value="InterPro"/>
</dbReference>
<dbReference type="PROSITE" id="PS51708">
    <property type="entry name" value="CHAD"/>
    <property type="match status" value="1"/>
</dbReference>
<dbReference type="Pfam" id="PF05235">
    <property type="entry name" value="CHAD"/>
    <property type="match status" value="1"/>
</dbReference>
<dbReference type="InterPro" id="IPR023577">
    <property type="entry name" value="CYTH_domain"/>
</dbReference>
<dbReference type="InterPro" id="IPR033469">
    <property type="entry name" value="CYTH-like_dom_sf"/>
</dbReference>
<feature type="domain" description="CYTH" evidence="1">
    <location>
        <begin position="4"/>
        <end position="208"/>
    </location>
</feature>
<evidence type="ECO:0000313" key="4">
    <source>
        <dbReference type="Proteomes" id="UP000199230"/>
    </source>
</evidence>
<dbReference type="InterPro" id="IPR038186">
    <property type="entry name" value="CHAD_dom_sf"/>
</dbReference>
<sequence length="514" mass="60002">MEQFREIELKLSLINRDQTQSLLKELKSLTNKEKMVKEMLHSVYYDTKEKDLLRAGLAFRMRQEQGGWTATVKGMGSVKAGLHQRQEWNVTVKDEAPSIQIFSDIPELKKEMQKITKEEKLIPILRTSFTREKGVWEDHEGNQIEVALDIGEVKAGLEIESIHEVELELKKGKVESLFKLGKHLADRYPLTPEPTSKFLRGLNLLGFSDKEQSRKALQTPVVNMEEVSAWESFELLSRVALEKTSKALGKLLKDPKGIETLHQLRVSIRNLRSLLFLYKPLIEENQYKKINSLLRDWSRQTNELRELDVMLLNIGEWTDSLDNKKDAYPICKEVKKVLENQKENFTNMLLQGKMTPYLLEVSGTLECILDQSIEKKGKSKATAFIKKRMFQQIDGFMKEAKTVEINEKEALHRLRIKGKKLRYSLQNVMQGISLENKNEFKKVLKITKLLQDLLGTIHDSHCEMKRMREVTFGKLHSWTLMKTFGNYEGWHWKRIFQLEIALEEQWKKLRQTTI</sequence>
<dbReference type="InterPro" id="IPR039013">
    <property type="entry name" value="YgiF"/>
</dbReference>
<feature type="domain" description="CHAD" evidence="2">
    <location>
        <begin position="226"/>
        <end position="507"/>
    </location>
</feature>
<evidence type="ECO:0000313" key="3">
    <source>
        <dbReference type="EMBL" id="SDY80943.1"/>
    </source>
</evidence>
<evidence type="ECO:0000259" key="1">
    <source>
        <dbReference type="PROSITE" id="PS51707"/>
    </source>
</evidence>
<dbReference type="SMART" id="SM01118">
    <property type="entry name" value="CYTH"/>
    <property type="match status" value="1"/>
</dbReference>
<organism evidence="3 4">
    <name type="scientific">Tindallia californiensis</name>
    <dbReference type="NCBI Taxonomy" id="159292"/>
    <lineage>
        <taxon>Bacteria</taxon>
        <taxon>Bacillati</taxon>
        <taxon>Bacillota</taxon>
        <taxon>Clostridia</taxon>
        <taxon>Peptostreptococcales</taxon>
        <taxon>Tindalliaceae</taxon>
        <taxon>Tindallia</taxon>
    </lineage>
</organism>
<evidence type="ECO:0000259" key="2">
    <source>
        <dbReference type="PROSITE" id="PS51708"/>
    </source>
</evidence>
<keyword evidence="4" id="KW-1185">Reference proteome</keyword>
<name>A0A1H3MWS6_9FIRM</name>
<accession>A0A1H3MWS6</accession>
<proteinExistence type="predicted"/>
<dbReference type="SUPFAM" id="SSF55154">
    <property type="entry name" value="CYTH-like phosphatases"/>
    <property type="match status" value="1"/>
</dbReference>
<dbReference type="PANTHER" id="PTHR39569:SF1">
    <property type="entry name" value="INORGANIC TRIPHOSPHATASE"/>
    <property type="match status" value="1"/>
</dbReference>
<dbReference type="OrthoDB" id="3034217at2"/>
<dbReference type="InterPro" id="IPR007899">
    <property type="entry name" value="CHAD_dom"/>
</dbReference>
<dbReference type="STRING" id="159292.SAMN05192546_104308"/>
<gene>
    <name evidence="3" type="ORF">SAMN05192546_104308</name>
</gene>
<dbReference type="EMBL" id="FNPV01000004">
    <property type="protein sequence ID" value="SDY80943.1"/>
    <property type="molecule type" value="Genomic_DNA"/>
</dbReference>
<dbReference type="Pfam" id="PF01928">
    <property type="entry name" value="CYTH"/>
    <property type="match status" value="1"/>
</dbReference>
<dbReference type="Proteomes" id="UP000199230">
    <property type="component" value="Unassembled WGS sequence"/>
</dbReference>
<dbReference type="SMART" id="SM00880">
    <property type="entry name" value="CHAD"/>
    <property type="match status" value="1"/>
</dbReference>
<protein>
    <submittedName>
        <fullName evidence="3">Inorganic triphosphatase YgiF, contains CYTH and CHAD domains</fullName>
    </submittedName>
</protein>
<reference evidence="3 4" key="1">
    <citation type="submission" date="2016-10" db="EMBL/GenBank/DDBJ databases">
        <authorList>
            <person name="de Groot N.N."/>
        </authorList>
    </citation>
    <scope>NUCLEOTIDE SEQUENCE [LARGE SCALE GENOMIC DNA]</scope>
    <source>
        <strain evidence="3 4">APO</strain>
    </source>
</reference>
<dbReference type="AlphaFoldDB" id="A0A1H3MWS6"/>
<dbReference type="PANTHER" id="PTHR39569">
    <property type="entry name" value="INORGANIC TRIPHOSPHATASE"/>
    <property type="match status" value="1"/>
</dbReference>
<dbReference type="GO" id="GO:0046872">
    <property type="term" value="F:metal ion binding"/>
    <property type="evidence" value="ECO:0007669"/>
    <property type="project" value="TreeGrafter"/>
</dbReference>
<dbReference type="CDD" id="cd07756">
    <property type="entry name" value="CYTH-like_Pase_CHAD"/>
    <property type="match status" value="1"/>
</dbReference>
<dbReference type="PROSITE" id="PS51707">
    <property type="entry name" value="CYTH"/>
    <property type="match status" value="1"/>
</dbReference>
<dbReference type="Gene3D" id="2.40.320.10">
    <property type="entry name" value="Hypothetical Protein Pfu-838710-001"/>
    <property type="match status" value="1"/>
</dbReference>
<dbReference type="RefSeq" id="WP_093312925.1">
    <property type="nucleotide sequence ID" value="NZ_FNPV01000004.1"/>
</dbReference>
<dbReference type="Gene3D" id="1.40.20.10">
    <property type="entry name" value="CHAD domain"/>
    <property type="match status" value="1"/>
</dbReference>